<dbReference type="EMBL" id="UINC01201355">
    <property type="protein sequence ID" value="SVE20659.1"/>
    <property type="molecule type" value="Genomic_DNA"/>
</dbReference>
<protein>
    <submittedName>
        <fullName evidence="2">Uncharacterized protein</fullName>
    </submittedName>
</protein>
<reference evidence="2" key="1">
    <citation type="submission" date="2018-05" db="EMBL/GenBank/DDBJ databases">
        <authorList>
            <person name="Lanie J.A."/>
            <person name="Ng W.-L."/>
            <person name="Kazmierczak K.M."/>
            <person name="Andrzejewski T.M."/>
            <person name="Davidsen T.M."/>
            <person name="Wayne K.J."/>
            <person name="Tettelin H."/>
            <person name="Glass J.I."/>
            <person name="Rusch D."/>
            <person name="Podicherti R."/>
            <person name="Tsui H.-C.T."/>
            <person name="Winkler M.E."/>
        </authorList>
    </citation>
    <scope>NUCLEOTIDE SEQUENCE</scope>
</reference>
<sequence length="94" mass="10445">LNTPCKQQIEQTRHMSFNCDGKVHLKMSLGSFHLKGSGWYKDGYGDKRAISKEEKIERSTVKTTSTNTGTGESKVVSEKPLDAKTPEARSLVDD</sequence>
<organism evidence="2">
    <name type="scientific">marine metagenome</name>
    <dbReference type="NCBI Taxonomy" id="408172"/>
    <lineage>
        <taxon>unclassified sequences</taxon>
        <taxon>metagenomes</taxon>
        <taxon>ecological metagenomes</taxon>
    </lineage>
</organism>
<accession>A0A383BLA3</accession>
<evidence type="ECO:0000313" key="2">
    <source>
        <dbReference type="EMBL" id="SVE20659.1"/>
    </source>
</evidence>
<feature type="compositionally biased region" description="Low complexity" evidence="1">
    <location>
        <begin position="61"/>
        <end position="74"/>
    </location>
</feature>
<feature type="non-terminal residue" evidence="2">
    <location>
        <position position="1"/>
    </location>
</feature>
<feature type="compositionally biased region" description="Basic and acidic residues" evidence="1">
    <location>
        <begin position="75"/>
        <end position="94"/>
    </location>
</feature>
<feature type="region of interest" description="Disordered" evidence="1">
    <location>
        <begin position="54"/>
        <end position="94"/>
    </location>
</feature>
<name>A0A383BLA3_9ZZZZ</name>
<dbReference type="AlphaFoldDB" id="A0A383BLA3"/>
<gene>
    <name evidence="2" type="ORF">METZ01_LOCUS473513</name>
</gene>
<proteinExistence type="predicted"/>
<evidence type="ECO:0000256" key="1">
    <source>
        <dbReference type="SAM" id="MobiDB-lite"/>
    </source>
</evidence>